<dbReference type="InterPro" id="IPR019964">
    <property type="entry name" value="KH_domain_protein_archaea"/>
</dbReference>
<dbReference type="Pfam" id="PF00013">
    <property type="entry name" value="KH_1"/>
    <property type="match status" value="1"/>
</dbReference>
<accession>A0A0A7LAG0</accession>
<dbReference type="PROSITE" id="PS50084">
    <property type="entry name" value="KH_TYPE_1"/>
    <property type="match status" value="1"/>
</dbReference>
<dbReference type="STRING" id="1577791.Mpt1_c01040"/>
<dbReference type="GO" id="GO:0003723">
    <property type="term" value="F:RNA binding"/>
    <property type="evidence" value="ECO:0007669"/>
    <property type="project" value="UniProtKB-UniRule"/>
</dbReference>
<evidence type="ECO:0000256" key="1">
    <source>
        <dbReference type="ARBA" id="ARBA00022884"/>
    </source>
</evidence>
<dbReference type="CDD" id="cd22390">
    <property type="entry name" value="KH-I_Dim2p_like_rpt2"/>
    <property type="match status" value="1"/>
</dbReference>
<feature type="domain" description="K Homology" evidence="3">
    <location>
        <begin position="1"/>
        <end position="67"/>
    </location>
</feature>
<evidence type="ECO:0000259" key="3">
    <source>
        <dbReference type="SMART" id="SM00322"/>
    </source>
</evidence>
<dbReference type="OrthoDB" id="7870at2157"/>
<dbReference type="PANTHER" id="PTHR12826">
    <property type="entry name" value="RIBONUCLEASE Y"/>
    <property type="match status" value="1"/>
</dbReference>
<dbReference type="PANTHER" id="PTHR12826:SF13">
    <property type="entry name" value="RNA-BINDING PROTEIN PNO1"/>
    <property type="match status" value="1"/>
</dbReference>
<evidence type="ECO:0000313" key="4">
    <source>
        <dbReference type="EMBL" id="AIZ56008.1"/>
    </source>
</evidence>
<dbReference type="Proteomes" id="UP000030787">
    <property type="component" value="Chromosome"/>
</dbReference>
<proteinExistence type="predicted"/>
<dbReference type="InterPro" id="IPR055211">
    <property type="entry name" value="KH_PNO1_2nd"/>
</dbReference>
<dbReference type="RefSeq" id="WP_048111278.1">
    <property type="nucleotide sequence ID" value="NZ_CP010070.1"/>
</dbReference>
<sequence length="181" mass="19995">MRSVKIPSDRIGTLVGKDGATKRMIEKMSGIRLDITPEGDVNFNEEAKGADPLKVLMLMDVLKAVGRGFNPDRAVRLFEDDEYFESFDLKEAAGSKSNQLERVRGRLIGAGGRTRQIIEELTGCYMSVYGNTVSLIGNSVSLPVAKHAVELILNGSEHATVYSYLESQRPRLRIAEMGFDL</sequence>
<dbReference type="SUPFAM" id="SSF54791">
    <property type="entry name" value="Eukaryotic type KH-domain (KH-domain type I)"/>
    <property type="match status" value="2"/>
</dbReference>
<dbReference type="Pfam" id="PF22891">
    <property type="entry name" value="KH_PNO1_2nd"/>
    <property type="match status" value="1"/>
</dbReference>
<gene>
    <name evidence="4" type="ORF">Mpt1_c01040</name>
</gene>
<dbReference type="KEGG" id="mear:Mpt1_c01040"/>
<dbReference type="AlphaFoldDB" id="A0A0A7LAG0"/>
<evidence type="ECO:0000256" key="2">
    <source>
        <dbReference type="PROSITE-ProRule" id="PRU00117"/>
    </source>
</evidence>
<dbReference type="InterPro" id="IPR004088">
    <property type="entry name" value="KH_dom_type_1"/>
</dbReference>
<dbReference type="GeneID" id="24817779"/>
<organism evidence="4 5">
    <name type="scientific">Candidatus Methanoplasma termitum</name>
    <dbReference type="NCBI Taxonomy" id="1577791"/>
    <lineage>
        <taxon>Archaea</taxon>
        <taxon>Methanobacteriati</taxon>
        <taxon>Thermoplasmatota</taxon>
        <taxon>Thermoplasmata</taxon>
        <taxon>Methanomassiliicoccales</taxon>
        <taxon>Methanomassiliicoccaceae</taxon>
        <taxon>Candidatus Methanoplasma</taxon>
    </lineage>
</organism>
<dbReference type="HOGENOM" id="CLU_064992_3_0_2"/>
<dbReference type="Gene3D" id="3.30.1370.10">
    <property type="entry name" value="K Homology domain, type 1"/>
    <property type="match status" value="2"/>
</dbReference>
<dbReference type="SMART" id="SM00322">
    <property type="entry name" value="KH"/>
    <property type="match status" value="2"/>
</dbReference>
<protein>
    <submittedName>
        <fullName evidence="4">KH domain protein</fullName>
    </submittedName>
</protein>
<keyword evidence="5" id="KW-1185">Reference proteome</keyword>
<name>A0A0A7LAG0_9ARCH</name>
<evidence type="ECO:0000313" key="5">
    <source>
        <dbReference type="Proteomes" id="UP000030787"/>
    </source>
</evidence>
<keyword evidence="1 2" id="KW-0694">RNA-binding</keyword>
<dbReference type="NCBIfam" id="TIGR03665">
    <property type="entry name" value="arCOG04150"/>
    <property type="match status" value="1"/>
</dbReference>
<dbReference type="InterPro" id="IPR004087">
    <property type="entry name" value="KH_dom"/>
</dbReference>
<feature type="domain" description="K Homology" evidence="3">
    <location>
        <begin position="81"/>
        <end position="154"/>
    </location>
</feature>
<dbReference type="EMBL" id="CP010070">
    <property type="protein sequence ID" value="AIZ56008.1"/>
    <property type="molecule type" value="Genomic_DNA"/>
</dbReference>
<reference evidence="4 5" key="1">
    <citation type="journal article" date="2014" name="Appl. Environ. Microbiol.">
        <title>Comparative Genome Analysis of 'Candidatus Methanoplasma termitum' Indicates a New Mode of Energy Metabolism in the Seventh Order of Methanogens.</title>
        <authorList>
            <person name="Lang K."/>
            <person name="Schuldes J."/>
            <person name="Klingl A."/>
            <person name="Poehlein A."/>
            <person name="Daniel R."/>
            <person name="Brune A."/>
        </authorList>
    </citation>
    <scope>NUCLEOTIDE SEQUENCE [LARGE SCALE GENOMIC DNA]</scope>
    <source>
        <strain evidence="5">Mpt1</strain>
    </source>
</reference>
<dbReference type="InterPro" id="IPR036612">
    <property type="entry name" value="KH_dom_type_1_sf"/>
</dbReference>